<gene>
    <name evidence="1" type="ORF">A5888_002348</name>
    <name evidence="2" type="ORF">A5888_004224</name>
</gene>
<dbReference type="EMBL" id="NGMM01000003">
    <property type="protein sequence ID" value="OTP16134.1"/>
    <property type="molecule type" value="Genomic_DNA"/>
</dbReference>
<keyword evidence="3" id="KW-1185">Reference proteome</keyword>
<evidence type="ECO:0000313" key="2">
    <source>
        <dbReference type="EMBL" id="WYJ92451.1"/>
    </source>
</evidence>
<protein>
    <submittedName>
        <fullName evidence="1">Uncharacterized protein</fullName>
    </submittedName>
</protein>
<dbReference type="Proteomes" id="UP000195141">
    <property type="component" value="Chromosome"/>
</dbReference>
<proteinExistence type="predicted"/>
<evidence type="ECO:0000313" key="3">
    <source>
        <dbReference type="Proteomes" id="UP000195141"/>
    </source>
</evidence>
<evidence type="ECO:0000313" key="1">
    <source>
        <dbReference type="EMBL" id="OTP16134.1"/>
    </source>
</evidence>
<reference evidence="1" key="1">
    <citation type="submission" date="2017-05" db="EMBL/GenBank/DDBJ databases">
        <title>The Genome Sequence of Enterococcus sp. 9E7_DIV0242.</title>
        <authorList>
            <consortium name="The Broad Institute Genomics Platform"/>
            <consortium name="The Broad Institute Genomic Center for Infectious Diseases"/>
            <person name="Earl A."/>
            <person name="Manson A."/>
            <person name="Schwartman J."/>
            <person name="Gilmore M."/>
            <person name="Abouelleil A."/>
            <person name="Cao P."/>
            <person name="Chapman S."/>
            <person name="Cusick C."/>
            <person name="Shea T."/>
            <person name="Young S."/>
            <person name="Neafsey D."/>
            <person name="Nusbaum C."/>
            <person name="Birren B."/>
        </authorList>
    </citation>
    <scope>NUCLEOTIDE SEQUENCE [LARGE SCALE GENOMIC DNA]</scope>
    <source>
        <strain evidence="1">9E7_DIV0242</strain>
    </source>
</reference>
<name>A0A242K7E9_9ENTE</name>
<reference evidence="2" key="2">
    <citation type="submission" date="2017-05" db="EMBL/GenBank/DDBJ databases">
        <authorList>
            <consortium name="The Broad Institute Genomics Platform"/>
            <consortium name="The Broad Institute Genomic Center for Infectious Diseases"/>
            <person name="Earl A."/>
            <person name="Manson A."/>
            <person name="Schwartman J."/>
            <person name="Gilmore M."/>
            <person name="Abouelleil A."/>
            <person name="Cao P."/>
            <person name="Chapman S."/>
            <person name="Cusick C."/>
            <person name="Shea T."/>
            <person name="Young S."/>
            <person name="Neafsey D."/>
            <person name="Nusbaum C."/>
            <person name="Birren B."/>
        </authorList>
    </citation>
    <scope>NUCLEOTIDE SEQUENCE</scope>
    <source>
        <strain evidence="2">9E7_DIV0242</strain>
    </source>
</reference>
<sequence>MYRFEKEKFDDKTYRKSCVILYKTYNEKGHVLRREYLKETAADTVEKEHVVRP</sequence>
<dbReference type="EMBL" id="CP147247">
    <property type="protein sequence ID" value="WYJ92451.1"/>
    <property type="molecule type" value="Genomic_DNA"/>
</dbReference>
<reference evidence="2" key="3">
    <citation type="submission" date="2024-03" db="EMBL/GenBank/DDBJ databases">
        <title>The Genome Sequence of Enterococcus sp. DIV0242b.</title>
        <authorList>
            <consortium name="The Broad Institute Genomics Platform"/>
            <consortium name="The Broad Institute Microbial Omics Core"/>
            <consortium name="The Broad Institute Genomic Center for Infectious Diseases"/>
            <person name="Earl A."/>
            <person name="Manson A."/>
            <person name="Gilmore M."/>
            <person name="Schwartman J."/>
            <person name="Shea T."/>
            <person name="Abouelleil A."/>
            <person name="Cao P."/>
            <person name="Chapman S."/>
            <person name="Cusick C."/>
            <person name="Young S."/>
            <person name="Neafsey D."/>
            <person name="Nusbaum C."/>
            <person name="Birren B."/>
        </authorList>
    </citation>
    <scope>NUCLEOTIDE SEQUENCE</scope>
    <source>
        <strain evidence="2">9E7_DIV0242</strain>
    </source>
</reference>
<organism evidence="1">
    <name type="scientific">Candidatus Enterococcus clewellii</name>
    <dbReference type="NCBI Taxonomy" id="1834193"/>
    <lineage>
        <taxon>Bacteria</taxon>
        <taxon>Bacillati</taxon>
        <taxon>Bacillota</taxon>
        <taxon>Bacilli</taxon>
        <taxon>Lactobacillales</taxon>
        <taxon>Enterococcaceae</taxon>
        <taxon>Enterococcus</taxon>
    </lineage>
</organism>
<dbReference type="AlphaFoldDB" id="A0A242K7E9"/>
<accession>A0A242K7E9</accession>